<dbReference type="Pfam" id="PF00501">
    <property type="entry name" value="AMP-binding"/>
    <property type="match status" value="1"/>
</dbReference>
<proteinExistence type="predicted"/>
<evidence type="ECO:0000313" key="2">
    <source>
        <dbReference type="EMBL" id="RKE93752.1"/>
    </source>
</evidence>
<keyword evidence="3" id="KW-1185">Reference proteome</keyword>
<dbReference type="EMBL" id="RAQK01000002">
    <property type="protein sequence ID" value="RKE93752.1"/>
    <property type="molecule type" value="Genomic_DNA"/>
</dbReference>
<organism evidence="2 3">
    <name type="scientific">Sulfitobacter guttiformis</name>
    <dbReference type="NCBI Taxonomy" id="74349"/>
    <lineage>
        <taxon>Bacteria</taxon>
        <taxon>Pseudomonadati</taxon>
        <taxon>Pseudomonadota</taxon>
        <taxon>Alphaproteobacteria</taxon>
        <taxon>Rhodobacterales</taxon>
        <taxon>Roseobacteraceae</taxon>
        <taxon>Sulfitobacter</taxon>
    </lineage>
</organism>
<evidence type="ECO:0000313" key="3">
    <source>
        <dbReference type="Proteomes" id="UP000284407"/>
    </source>
</evidence>
<gene>
    <name evidence="2" type="ORF">C8N30_2846</name>
</gene>
<comment type="caution">
    <text evidence="2">The sequence shown here is derived from an EMBL/GenBank/DDBJ whole genome shotgun (WGS) entry which is preliminary data.</text>
</comment>
<accession>A0A420DHP9</accession>
<evidence type="ECO:0000259" key="1">
    <source>
        <dbReference type="Pfam" id="PF00501"/>
    </source>
</evidence>
<dbReference type="SUPFAM" id="SSF56801">
    <property type="entry name" value="Acetyl-CoA synthetase-like"/>
    <property type="match status" value="1"/>
</dbReference>
<dbReference type="Proteomes" id="UP000284407">
    <property type="component" value="Unassembled WGS sequence"/>
</dbReference>
<dbReference type="InterPro" id="IPR045851">
    <property type="entry name" value="AMP-bd_C_sf"/>
</dbReference>
<protein>
    <submittedName>
        <fullName evidence="2">Acyl-CoA synthetase (AMP-forming)/AMP-acid ligase II</fullName>
    </submittedName>
</protein>
<dbReference type="AlphaFoldDB" id="A0A420DHP9"/>
<dbReference type="InterPro" id="IPR042099">
    <property type="entry name" value="ANL_N_sf"/>
</dbReference>
<reference evidence="2 3" key="1">
    <citation type="submission" date="2018-09" db="EMBL/GenBank/DDBJ databases">
        <title>Genomic Encyclopedia of Archaeal and Bacterial Type Strains, Phase II (KMG-II): from individual species to whole genera.</title>
        <authorList>
            <person name="Goeker M."/>
        </authorList>
    </citation>
    <scope>NUCLEOTIDE SEQUENCE [LARGE SCALE GENOMIC DNA]</scope>
    <source>
        <strain evidence="2 3">DSM 11458</strain>
    </source>
</reference>
<dbReference type="PANTHER" id="PTHR43201">
    <property type="entry name" value="ACYL-COA SYNTHETASE"/>
    <property type="match status" value="1"/>
</dbReference>
<dbReference type="InterPro" id="IPR000873">
    <property type="entry name" value="AMP-dep_synth/lig_dom"/>
</dbReference>
<dbReference type="STRING" id="1443111.Z949_1674"/>
<sequence length="486" mass="52780">MQFNEHHIGSNILKQACSDPDAFCIEQAGKVFSRGDIAGSAQHLADFFNKENIPSKSAIALICVDRVRGVEAMIALWSIEAQVLFLDPRQTIEEITTARVNAGINAIYTDSPSFARRGGFGLLPSRDSIHDCDINLQFAEGSHNNNALILSSSGTTGLPRYRSITHASFIDGLVTAGRLLNNSIALPTISVGSLAFGAVLSQWIKTLMQGQYLLSLPLFFRTTDLHQALCRPNIKVIGLPPVIIGDLLDFHGEDCATDTQHAYPHIKTMSSIGGPISPETLAKAYRVLTPGVRNMYSMSGVGAVSLLSGKDIIEKPNSVGKPFPEITVRIEDDNGHMQPTGEVGHIIARPDWREGAALIDTGDMGWIDADGYLFIAGRSAQIACRNSINVNLSDLEQDVKKLNGVRDCIAFTTLADGSADDLIFLAVESRTDATDLRATIRSAISSYRRPDQIMISTHLPRTSSNKISLRILKNNLTEMGGDFVDF</sequence>
<dbReference type="RefSeq" id="WP_025062206.1">
    <property type="nucleotide sequence ID" value="NZ_RAQK01000002.1"/>
</dbReference>
<keyword evidence="2" id="KW-0436">Ligase</keyword>
<dbReference type="Gene3D" id="3.30.300.30">
    <property type="match status" value="1"/>
</dbReference>
<name>A0A420DHP9_9RHOB</name>
<dbReference type="GO" id="GO:0031956">
    <property type="term" value="F:medium-chain fatty acid-CoA ligase activity"/>
    <property type="evidence" value="ECO:0007669"/>
    <property type="project" value="TreeGrafter"/>
</dbReference>
<dbReference type="PANTHER" id="PTHR43201:SF32">
    <property type="entry name" value="2-SUCCINYLBENZOATE--COA LIGASE, CHLOROPLASTIC_PEROXISOMAL"/>
    <property type="match status" value="1"/>
</dbReference>
<feature type="domain" description="AMP-dependent synthetase/ligase" evidence="1">
    <location>
        <begin position="16"/>
        <end position="349"/>
    </location>
</feature>
<dbReference type="OrthoDB" id="7820698at2"/>
<dbReference type="Gene3D" id="3.40.50.12780">
    <property type="entry name" value="N-terminal domain of ligase-like"/>
    <property type="match status" value="1"/>
</dbReference>
<dbReference type="GO" id="GO:0006631">
    <property type="term" value="P:fatty acid metabolic process"/>
    <property type="evidence" value="ECO:0007669"/>
    <property type="project" value="TreeGrafter"/>
</dbReference>